<name>A0A0N8PRN2_9CHLR</name>
<gene>
    <name evidence="1" type="ORF">SE17_27190</name>
</gene>
<evidence type="ECO:0000313" key="1">
    <source>
        <dbReference type="EMBL" id="KPV50397.1"/>
    </source>
</evidence>
<dbReference type="EMBL" id="LJCR01001416">
    <property type="protein sequence ID" value="KPV50397.1"/>
    <property type="molecule type" value="Genomic_DNA"/>
</dbReference>
<protein>
    <submittedName>
        <fullName evidence="1">Uncharacterized protein</fullName>
    </submittedName>
</protein>
<dbReference type="AlphaFoldDB" id="A0A0N8PRN2"/>
<dbReference type="Proteomes" id="UP000050509">
    <property type="component" value="Unassembled WGS sequence"/>
</dbReference>
<reference evidence="1 2" key="1">
    <citation type="submission" date="2015-09" db="EMBL/GenBank/DDBJ databases">
        <title>Draft genome sequence of Kouleothrix aurantiaca JCM 19913.</title>
        <authorList>
            <person name="Hemp J."/>
        </authorList>
    </citation>
    <scope>NUCLEOTIDE SEQUENCE [LARGE SCALE GENOMIC DNA]</scope>
    <source>
        <strain evidence="1 2">COM-B</strain>
    </source>
</reference>
<organism evidence="1 2">
    <name type="scientific">Kouleothrix aurantiaca</name>
    <dbReference type="NCBI Taxonomy" id="186479"/>
    <lineage>
        <taxon>Bacteria</taxon>
        <taxon>Bacillati</taxon>
        <taxon>Chloroflexota</taxon>
        <taxon>Chloroflexia</taxon>
        <taxon>Chloroflexales</taxon>
        <taxon>Roseiflexineae</taxon>
        <taxon>Roseiflexaceae</taxon>
        <taxon>Kouleothrix</taxon>
    </lineage>
</organism>
<sequence>MHRRKLLDGFKFDQETLFDEQISAKSLLELYSLKHDWHRILPLHVEPTLRKRMGQHNFINRFEQAWPKASMYLEATIDGDTCEFFKFHRLLPLSHAKPRSREDCKNERKATKNHLCLTRSREAAKI</sequence>
<keyword evidence="2" id="KW-1185">Reference proteome</keyword>
<proteinExistence type="predicted"/>
<evidence type="ECO:0000313" key="2">
    <source>
        <dbReference type="Proteomes" id="UP000050509"/>
    </source>
</evidence>
<accession>A0A0N8PRN2</accession>
<comment type="caution">
    <text evidence="1">The sequence shown here is derived from an EMBL/GenBank/DDBJ whole genome shotgun (WGS) entry which is preliminary data.</text>
</comment>